<protein>
    <submittedName>
        <fullName evidence="3">Uncharacterized protein</fullName>
    </submittedName>
</protein>
<feature type="region of interest" description="Disordered" evidence="1">
    <location>
        <begin position="267"/>
        <end position="365"/>
    </location>
</feature>
<feature type="region of interest" description="Disordered" evidence="1">
    <location>
        <begin position="901"/>
        <end position="927"/>
    </location>
</feature>
<sequence>MPISCITYMKIFALAYLMSLLISATFEDAILRAFLSIYLRWLERFGVTSHRDRAFHFPTHPDYGYGELRKRALWSIVSSYTSQTNDRGHPEVVRVEGLPASPASPQHSLSIGILAIIAGGCFLLLMSLFLGLYCCCIRKRGSDKMKNFATGNIEKGIVHPSNSYQDFKEKISTPIPMFEFSPPSPTWTPSLPTFSTAIQANRNHDRNHLRPIPPAPANKKAYPVHEKTQNQPERLQSSWVSTKSEQQGPSPSIRILINDEEHDTDAVIASSSPLMRRPTVKPGLTTQSSKLSAKTSLSTNGPKTSRPRNSGLGISTLNLGNGTPRIINMDDHDMQEGTARSTRSANKSNPDTSAKGNPNAKRDTWSRLSTAITRFSRSSLAYLVEDDPSDSLDGKSIESKEGNRSREKRIQMKENEVEKRRRRRTGMVGNSVTSLGPRLETANDISSKPNAAIEDFRNPLKSTDFNRNGASHTFSDGHAENREEVIAPSSSQGLPTLGSSSMESLLAYLSETSEHFSEPTQMPESGQLTRRNMSKDIGLTHPSQTPKEPSTTFRSVPSKKKVEGQKQILGTPTSPLLSLVKGINAQNIKKMGTSSYEAWLSNVPSPILKSPRNDGYRVLQQTGSSANERETRFESRKDGAGRLGRNPSLQSRRGLGLQLDSDIPSQNTQTISISNPKEVNTVSSASTQHSRRPASESRKSSASLPDAQEGLNKALAALDELARGLKSSRQTMSFGNGKDGASHLPTREPNASTSGSRPSRKSLIRVGSTIAPEDHRPGSVLPLQVKQKGRSTSIDVNAQHAAQRTSFISRTSMFQPEPDDYRKYGRQDVSRQELPSLGDHNSFEPSSNGDLEYDTHLSSSRRASGSSLGSASSSPGKGASQRLDWCRESLTPRFNHLARILEGRNDPPPPVPRLGTAISGRGKTKQA</sequence>
<feature type="compositionally biased region" description="Basic and acidic residues" evidence="1">
    <location>
        <begin position="475"/>
        <end position="485"/>
    </location>
</feature>
<feature type="region of interest" description="Disordered" evidence="1">
    <location>
        <begin position="536"/>
        <end position="566"/>
    </location>
</feature>
<keyword evidence="2" id="KW-1133">Transmembrane helix</keyword>
<feature type="compositionally biased region" description="Polar residues" evidence="1">
    <location>
        <begin position="663"/>
        <end position="688"/>
    </location>
</feature>
<dbReference type="EMBL" id="KQ086066">
    <property type="protein sequence ID" value="KLO09105.1"/>
    <property type="molecule type" value="Genomic_DNA"/>
</dbReference>
<keyword evidence="2" id="KW-0812">Transmembrane</keyword>
<feature type="compositionally biased region" description="Polar residues" evidence="1">
    <location>
        <begin position="460"/>
        <end position="474"/>
    </location>
</feature>
<feature type="compositionally biased region" description="Polar residues" evidence="1">
    <location>
        <begin position="312"/>
        <end position="321"/>
    </location>
</feature>
<dbReference type="InParanoid" id="A0A0H2RB52"/>
<feature type="compositionally biased region" description="Basic and acidic residues" evidence="1">
    <location>
        <begin position="392"/>
        <end position="419"/>
    </location>
</feature>
<dbReference type="OrthoDB" id="10665289at2759"/>
<evidence type="ECO:0000256" key="1">
    <source>
        <dbReference type="SAM" id="MobiDB-lite"/>
    </source>
</evidence>
<dbReference type="Proteomes" id="UP000053477">
    <property type="component" value="Unassembled WGS sequence"/>
</dbReference>
<feature type="compositionally biased region" description="Polar residues" evidence="1">
    <location>
        <begin position="790"/>
        <end position="800"/>
    </location>
</feature>
<keyword evidence="4" id="KW-1185">Reference proteome</keyword>
<proteinExistence type="predicted"/>
<feature type="transmembrane region" description="Helical" evidence="2">
    <location>
        <begin position="111"/>
        <end position="136"/>
    </location>
</feature>
<feature type="region of interest" description="Disordered" evidence="1">
    <location>
        <begin position="728"/>
        <end position="800"/>
    </location>
</feature>
<feature type="compositionally biased region" description="Polar residues" evidence="1">
    <location>
        <begin position="229"/>
        <end position="250"/>
    </location>
</feature>
<feature type="compositionally biased region" description="Basic and acidic residues" evidence="1">
    <location>
        <begin position="627"/>
        <end position="640"/>
    </location>
</feature>
<name>A0A0H2RB52_9AGAM</name>
<keyword evidence="2" id="KW-0472">Membrane</keyword>
<gene>
    <name evidence="3" type="ORF">SCHPADRAFT_1000480</name>
</gene>
<organism evidence="3 4">
    <name type="scientific">Schizopora paradoxa</name>
    <dbReference type="NCBI Taxonomy" id="27342"/>
    <lineage>
        <taxon>Eukaryota</taxon>
        <taxon>Fungi</taxon>
        <taxon>Dikarya</taxon>
        <taxon>Basidiomycota</taxon>
        <taxon>Agaricomycotina</taxon>
        <taxon>Agaricomycetes</taxon>
        <taxon>Hymenochaetales</taxon>
        <taxon>Schizoporaceae</taxon>
        <taxon>Schizopora</taxon>
    </lineage>
</organism>
<evidence type="ECO:0000313" key="3">
    <source>
        <dbReference type="EMBL" id="KLO09105.1"/>
    </source>
</evidence>
<feature type="compositionally biased region" description="Polar residues" evidence="1">
    <location>
        <begin position="338"/>
        <end position="356"/>
    </location>
</feature>
<feature type="region of interest" description="Disordered" evidence="1">
    <location>
        <begin position="214"/>
        <end position="250"/>
    </location>
</feature>
<feature type="region of interest" description="Disordered" evidence="1">
    <location>
        <begin position="460"/>
        <end position="497"/>
    </location>
</feature>
<feature type="region of interest" description="Disordered" evidence="1">
    <location>
        <begin position="621"/>
        <end position="707"/>
    </location>
</feature>
<feature type="region of interest" description="Disordered" evidence="1">
    <location>
        <begin position="833"/>
        <end position="884"/>
    </location>
</feature>
<dbReference type="AlphaFoldDB" id="A0A0H2RB52"/>
<reference evidence="3 4" key="1">
    <citation type="submission" date="2015-04" db="EMBL/GenBank/DDBJ databases">
        <title>Complete genome sequence of Schizopora paradoxa KUC8140, a cosmopolitan wood degrader in East Asia.</title>
        <authorList>
            <consortium name="DOE Joint Genome Institute"/>
            <person name="Min B."/>
            <person name="Park H."/>
            <person name="Jang Y."/>
            <person name="Kim J.-J."/>
            <person name="Kim K.H."/>
            <person name="Pangilinan J."/>
            <person name="Lipzen A."/>
            <person name="Riley R."/>
            <person name="Grigoriev I.V."/>
            <person name="Spatafora J.W."/>
            <person name="Choi I.-G."/>
        </authorList>
    </citation>
    <scope>NUCLEOTIDE SEQUENCE [LARGE SCALE GENOMIC DNA]</scope>
    <source>
        <strain evidence="3 4">KUC8140</strain>
    </source>
</reference>
<accession>A0A0H2RB52</accession>
<feature type="region of interest" description="Disordered" evidence="1">
    <location>
        <begin position="385"/>
        <end position="443"/>
    </location>
</feature>
<feature type="compositionally biased region" description="Polar residues" evidence="1">
    <location>
        <begin position="541"/>
        <end position="555"/>
    </location>
</feature>
<evidence type="ECO:0000313" key="4">
    <source>
        <dbReference type="Proteomes" id="UP000053477"/>
    </source>
</evidence>
<feature type="compositionally biased region" description="Polar residues" evidence="1">
    <location>
        <begin position="488"/>
        <end position="497"/>
    </location>
</feature>
<feature type="compositionally biased region" description="Low complexity" evidence="1">
    <location>
        <begin position="284"/>
        <end position="299"/>
    </location>
</feature>
<evidence type="ECO:0000256" key="2">
    <source>
        <dbReference type="SAM" id="Phobius"/>
    </source>
</evidence>
<feature type="compositionally biased region" description="Low complexity" evidence="1">
    <location>
        <begin position="857"/>
        <end position="874"/>
    </location>
</feature>